<reference evidence="3 4" key="2">
    <citation type="journal article" date="2022" name="Mar. Drugs">
        <title>Bioassay-Guided Fractionation Leads to the Detection of Cholic Acid Generated by the Rare Thalassomonas sp.</title>
        <authorList>
            <person name="Pheiffer F."/>
            <person name="Schneider Y.K."/>
            <person name="Hansen E.H."/>
            <person name="Andersen J.H."/>
            <person name="Isaksson J."/>
            <person name="Busche T."/>
            <person name="R C."/>
            <person name="Kalinowski J."/>
            <person name="Zyl L.V."/>
            <person name="Trindade M."/>
        </authorList>
    </citation>
    <scope>NUCLEOTIDE SEQUENCE [LARGE SCALE GENOMIC DNA]</scope>
    <source>
        <strain evidence="3 4">A5K-106</strain>
    </source>
</reference>
<keyword evidence="2" id="KW-0732">Signal</keyword>
<name>A0AAF0C684_9GAMM</name>
<accession>A0AAF0C684</accession>
<keyword evidence="4" id="KW-1185">Reference proteome</keyword>
<evidence type="ECO:0000313" key="4">
    <source>
        <dbReference type="Proteomes" id="UP000032568"/>
    </source>
</evidence>
<dbReference type="Proteomes" id="UP000032568">
    <property type="component" value="Chromosome"/>
</dbReference>
<dbReference type="AlphaFoldDB" id="A0AAF0C684"/>
<keyword evidence="1" id="KW-0812">Transmembrane</keyword>
<feature type="signal peptide" evidence="2">
    <location>
        <begin position="1"/>
        <end position="20"/>
    </location>
</feature>
<organism evidence="3 4">
    <name type="scientific">Thalassomonas actiniarum</name>
    <dbReference type="NCBI Taxonomy" id="485447"/>
    <lineage>
        <taxon>Bacteria</taxon>
        <taxon>Pseudomonadati</taxon>
        <taxon>Pseudomonadota</taxon>
        <taxon>Gammaproteobacteria</taxon>
        <taxon>Alteromonadales</taxon>
        <taxon>Colwelliaceae</taxon>
        <taxon>Thalassomonas</taxon>
    </lineage>
</organism>
<feature type="transmembrane region" description="Helical" evidence="1">
    <location>
        <begin position="36"/>
        <end position="55"/>
    </location>
</feature>
<evidence type="ECO:0000256" key="2">
    <source>
        <dbReference type="SAM" id="SignalP"/>
    </source>
</evidence>
<feature type="chain" id="PRO_5042265181" evidence="2">
    <location>
        <begin position="21"/>
        <end position="74"/>
    </location>
</feature>
<dbReference type="KEGG" id="tact:SG35_019910"/>
<gene>
    <name evidence="3" type="ORF">SG35_019910</name>
</gene>
<proteinExistence type="predicted"/>
<evidence type="ECO:0000256" key="1">
    <source>
        <dbReference type="SAM" id="Phobius"/>
    </source>
</evidence>
<keyword evidence="1" id="KW-1133">Transmembrane helix</keyword>
<evidence type="ECO:0000313" key="3">
    <source>
        <dbReference type="EMBL" id="WDE01951.1"/>
    </source>
</evidence>
<keyword evidence="1" id="KW-0472">Membrane</keyword>
<reference evidence="3 4" key="1">
    <citation type="journal article" date="2015" name="Genome Announc.">
        <title>Draft Genome Sequences of Marine Isolates of Thalassomonas viridans and Thalassomonas actiniarum.</title>
        <authorList>
            <person name="Olonade I."/>
            <person name="van Zyl L.J."/>
            <person name="Trindade M."/>
        </authorList>
    </citation>
    <scope>NUCLEOTIDE SEQUENCE [LARGE SCALE GENOMIC DNA]</scope>
    <source>
        <strain evidence="3 4">A5K-106</strain>
    </source>
</reference>
<dbReference type="EMBL" id="CP059735">
    <property type="protein sequence ID" value="WDE01951.1"/>
    <property type="molecule type" value="Genomic_DNA"/>
</dbReference>
<sequence length="74" mass="8159">MKVNSLFCTITLLVSFTVRAHGGHDHQAPEATLIHLLWILPGIIALAVVAGRIYLNSLSKAYKINQVKTNKYQG</sequence>
<protein>
    <submittedName>
        <fullName evidence="3">Uncharacterized protein</fullName>
    </submittedName>
</protein>